<keyword evidence="2" id="KW-1133">Transmembrane helix</keyword>
<accession>A0ABU7AEU8</accession>
<feature type="transmembrane region" description="Helical" evidence="2">
    <location>
        <begin position="511"/>
        <end position="536"/>
    </location>
</feature>
<protein>
    <submittedName>
        <fullName evidence="3">Uncharacterized protein</fullName>
    </submittedName>
</protein>
<dbReference type="Proteomes" id="UP001345963">
    <property type="component" value="Unassembled WGS sequence"/>
</dbReference>
<name>A0ABU7AEU8_9TELE</name>
<dbReference type="EMBL" id="JAHUTI010012296">
    <property type="protein sequence ID" value="MED6236584.1"/>
    <property type="molecule type" value="Genomic_DNA"/>
</dbReference>
<feature type="compositionally biased region" description="Low complexity" evidence="1">
    <location>
        <begin position="270"/>
        <end position="282"/>
    </location>
</feature>
<feature type="compositionally biased region" description="Basic and acidic residues" evidence="1">
    <location>
        <begin position="222"/>
        <end position="244"/>
    </location>
</feature>
<feature type="region of interest" description="Disordered" evidence="1">
    <location>
        <begin position="211"/>
        <end position="251"/>
    </location>
</feature>
<feature type="region of interest" description="Disordered" evidence="1">
    <location>
        <begin position="269"/>
        <end position="302"/>
    </location>
</feature>
<evidence type="ECO:0000256" key="2">
    <source>
        <dbReference type="SAM" id="Phobius"/>
    </source>
</evidence>
<keyword evidence="2" id="KW-0812">Transmembrane</keyword>
<reference evidence="3 4" key="1">
    <citation type="submission" date="2021-07" db="EMBL/GenBank/DDBJ databases">
        <authorList>
            <person name="Palmer J.M."/>
        </authorList>
    </citation>
    <scope>NUCLEOTIDE SEQUENCE [LARGE SCALE GENOMIC DNA]</scope>
    <source>
        <strain evidence="3 4">AT_MEX2019</strain>
        <tissue evidence="3">Muscle</tissue>
    </source>
</reference>
<keyword evidence="2" id="KW-0472">Membrane</keyword>
<feature type="compositionally biased region" description="Polar residues" evidence="1">
    <location>
        <begin position="293"/>
        <end position="302"/>
    </location>
</feature>
<evidence type="ECO:0000256" key="1">
    <source>
        <dbReference type="SAM" id="MobiDB-lite"/>
    </source>
</evidence>
<comment type="caution">
    <text evidence="3">The sequence shown here is derived from an EMBL/GenBank/DDBJ whole genome shotgun (WGS) entry which is preliminary data.</text>
</comment>
<organism evidence="3 4">
    <name type="scientific">Ataeniobius toweri</name>
    <dbReference type="NCBI Taxonomy" id="208326"/>
    <lineage>
        <taxon>Eukaryota</taxon>
        <taxon>Metazoa</taxon>
        <taxon>Chordata</taxon>
        <taxon>Craniata</taxon>
        <taxon>Vertebrata</taxon>
        <taxon>Euteleostomi</taxon>
        <taxon>Actinopterygii</taxon>
        <taxon>Neopterygii</taxon>
        <taxon>Teleostei</taxon>
        <taxon>Neoteleostei</taxon>
        <taxon>Acanthomorphata</taxon>
        <taxon>Ovalentaria</taxon>
        <taxon>Atherinomorphae</taxon>
        <taxon>Cyprinodontiformes</taxon>
        <taxon>Goodeidae</taxon>
        <taxon>Ataeniobius</taxon>
    </lineage>
</organism>
<evidence type="ECO:0000313" key="4">
    <source>
        <dbReference type="Proteomes" id="UP001345963"/>
    </source>
</evidence>
<evidence type="ECO:0000313" key="3">
    <source>
        <dbReference type="EMBL" id="MED6236584.1"/>
    </source>
</evidence>
<feature type="region of interest" description="Disordered" evidence="1">
    <location>
        <begin position="169"/>
        <end position="194"/>
    </location>
</feature>
<proteinExistence type="predicted"/>
<gene>
    <name evidence="3" type="ORF">ATANTOWER_011313</name>
</gene>
<keyword evidence="4" id="KW-1185">Reference proteome</keyword>
<sequence>MGNSERGCEKTPSQPGVVFFYSGHKISDNLWTHIRKVAGTLVPISSGLRARGDFSLNSGGSGGRVATGGSKGASSSVLITSSSFHCSRSGTSEDSGSISVTKVEASSALSSGGGFVASVAAAASGKGEGSKVVGGGEGSSSMSYIFGSGGREGKTEGGLGAVTVSTVTKTSYSSGGSREGKKGPSSSAIGYSPLPKERKSITTMAAALSEVFDESSSTDSSLEYRRKEYATRGRTQSRESEIRARLQSASPPARWTELDDVKRLLRGNCSTSTSPTQSPNNTLPIPKKASVETKVTSEGSTDQYGSAWSGDMSNGYGYNRNPNNFTATSHLYQSGAGVQNNLTLSSPSVNAGQCVSSSVPVYGVQNNLTGPTILSPTGASSQIVYGVQKNLSGISAPTVRPSSPTSYETSGKDLNFVLIEKENAPVKKETERLVMAKDTGKQFVSTSPAAYTGTFSEDSLKREKQKLSSSTVEEGADAKSSTLKSSTKDKSTYAEICKDESGFGFCSCCSWWKWLLGLVLSLLLLLGLLFGLIALGKIRNSLYKDKLILRWDGSDHQGLCH</sequence>